<dbReference type="InterPro" id="IPR013785">
    <property type="entry name" value="Aldolase_TIM"/>
</dbReference>
<comment type="caution">
    <text evidence="5">The sequence shown here is derived from an EMBL/GenBank/DDBJ whole genome shotgun (WGS) entry which is preliminary data.</text>
</comment>
<dbReference type="PANTHER" id="PTHR22893">
    <property type="entry name" value="NADH OXIDOREDUCTASE-RELATED"/>
    <property type="match status" value="1"/>
</dbReference>
<dbReference type="CDD" id="cd02933">
    <property type="entry name" value="OYE_like_FMN"/>
    <property type="match status" value="1"/>
</dbReference>
<comment type="similarity">
    <text evidence="2">Belongs to the NADH:flavin oxidoreductase/NADH oxidase family.</text>
</comment>
<dbReference type="GO" id="GO:0010181">
    <property type="term" value="F:FMN binding"/>
    <property type="evidence" value="ECO:0007669"/>
    <property type="project" value="InterPro"/>
</dbReference>
<evidence type="ECO:0000256" key="1">
    <source>
        <dbReference type="ARBA" id="ARBA00001917"/>
    </source>
</evidence>
<evidence type="ECO:0000256" key="2">
    <source>
        <dbReference type="ARBA" id="ARBA00005979"/>
    </source>
</evidence>
<keyword evidence="3" id="KW-0560">Oxidoreductase</keyword>
<dbReference type="AlphaFoldDB" id="A0A318MYM4"/>
<dbReference type="RefSeq" id="WP_110438200.1">
    <property type="nucleotide sequence ID" value="NZ_CP046393.1"/>
</dbReference>
<dbReference type="Proteomes" id="UP000247565">
    <property type="component" value="Unassembled WGS sequence"/>
</dbReference>
<dbReference type="Gene3D" id="3.20.20.70">
    <property type="entry name" value="Aldolase class I"/>
    <property type="match status" value="1"/>
</dbReference>
<evidence type="ECO:0000256" key="3">
    <source>
        <dbReference type="ARBA" id="ARBA00023002"/>
    </source>
</evidence>
<dbReference type="OrthoDB" id="9804454at2"/>
<dbReference type="FunFam" id="3.20.20.70:FF:000059">
    <property type="entry name" value="N-ethylmaleimide reductase, FMN-linked"/>
    <property type="match status" value="1"/>
</dbReference>
<proteinExistence type="inferred from homology"/>
<feature type="domain" description="NADH:flavin oxidoreductase/NADH oxidase N-terminal" evidence="4">
    <location>
        <begin position="4"/>
        <end position="340"/>
    </location>
</feature>
<accession>A0A318MYM4</accession>
<evidence type="ECO:0000313" key="5">
    <source>
        <dbReference type="EMBL" id="PXZ01681.1"/>
    </source>
</evidence>
<comment type="cofactor">
    <cofactor evidence="1">
        <name>FMN</name>
        <dbReference type="ChEBI" id="CHEBI:58210"/>
    </cofactor>
</comment>
<sequence length="363" mass="40533">MVTLFDSIQLGAIKASNRIIMAPLTRGRATKDHIPTSLMIEYYRQRASAGLIISEGTGISQEGLGWAYAPGIWNKQQVEAWKPITQAVHDEGGHIICQLWHMGRTVHPSFYPSPISASATTAPRYAHTYEGKKPYEKARALPKEEIPRLINDYIKAANHAMEAGFDGVQIHAANGYLIDEFLRDNCNFRTDEYGGSIENRIRLLIEITHNVCKTVGSDRTSVRLSPNEEIQGVHDSNPEPLFIAASKALSKENINFLEVREPRPGEDNFVMSTLTDQDFYSPIAPAMRKNFKGNFVINGSYNGHSAQKIIKNNEADAVSFGRPFISNPDLVHKIKNDIPLKPSDSKTWFSQGKEGYTDYPVAK</sequence>
<evidence type="ECO:0000313" key="6">
    <source>
        <dbReference type="Proteomes" id="UP000247565"/>
    </source>
</evidence>
<dbReference type="GO" id="GO:0005829">
    <property type="term" value="C:cytosol"/>
    <property type="evidence" value="ECO:0007669"/>
    <property type="project" value="UniProtKB-ARBA"/>
</dbReference>
<dbReference type="Pfam" id="PF00724">
    <property type="entry name" value="Oxidored_FMN"/>
    <property type="match status" value="1"/>
</dbReference>
<dbReference type="GO" id="GO:0016628">
    <property type="term" value="F:oxidoreductase activity, acting on the CH-CH group of donors, NAD or NADP as acceptor"/>
    <property type="evidence" value="ECO:0007669"/>
    <property type="project" value="UniProtKB-ARBA"/>
</dbReference>
<dbReference type="InterPro" id="IPR045247">
    <property type="entry name" value="Oye-like"/>
</dbReference>
<protein>
    <submittedName>
        <fullName evidence="5">Alkene reductase</fullName>
    </submittedName>
</protein>
<dbReference type="EMBL" id="QGLT01000001">
    <property type="protein sequence ID" value="PXZ01681.1"/>
    <property type="molecule type" value="Genomic_DNA"/>
</dbReference>
<evidence type="ECO:0000259" key="4">
    <source>
        <dbReference type="Pfam" id="PF00724"/>
    </source>
</evidence>
<keyword evidence="6" id="KW-1185">Reference proteome</keyword>
<name>A0A318MYM4_9PROT</name>
<dbReference type="SUPFAM" id="SSF51395">
    <property type="entry name" value="FMN-linked oxidoreductases"/>
    <property type="match status" value="1"/>
</dbReference>
<gene>
    <name evidence="5" type="ORF">DK869_01325</name>
</gene>
<dbReference type="PANTHER" id="PTHR22893:SF91">
    <property type="entry name" value="NADPH DEHYDROGENASE 2-RELATED"/>
    <property type="match status" value="1"/>
</dbReference>
<reference evidence="5 6" key="1">
    <citation type="submission" date="2018-05" db="EMBL/GenBank/DDBJ databases">
        <title>Reference genomes for bee gut microbiota database.</title>
        <authorList>
            <person name="Ellegaard K.M."/>
        </authorList>
    </citation>
    <scope>NUCLEOTIDE SEQUENCE [LARGE SCALE GENOMIC DNA]</scope>
    <source>
        <strain evidence="5 6">ESL0284</strain>
    </source>
</reference>
<dbReference type="InterPro" id="IPR001155">
    <property type="entry name" value="OxRdtase_FMN_N"/>
</dbReference>
<organism evidence="5 6">
    <name type="scientific">Commensalibacter melissae</name>
    <dbReference type="NCBI Taxonomy" id="2070537"/>
    <lineage>
        <taxon>Bacteria</taxon>
        <taxon>Pseudomonadati</taxon>
        <taxon>Pseudomonadota</taxon>
        <taxon>Alphaproteobacteria</taxon>
        <taxon>Acetobacterales</taxon>
        <taxon>Acetobacteraceae</taxon>
    </lineage>
</organism>